<protein>
    <submittedName>
        <fullName evidence="5">Type VI secretion system membrane subunit TssM</fullName>
    </submittedName>
</protein>
<keyword evidence="1" id="KW-1133">Transmembrane helix</keyword>
<dbReference type="Pfam" id="PF14331">
    <property type="entry name" value="IcmF-related_N"/>
    <property type="match status" value="1"/>
</dbReference>
<dbReference type="InterPro" id="IPR048677">
    <property type="entry name" value="TssM1_hel"/>
</dbReference>
<feature type="domain" description="Type VI secretion system component TssM1 helical" evidence="4">
    <location>
        <begin position="948"/>
        <end position="1044"/>
    </location>
</feature>
<dbReference type="InterPro" id="IPR027417">
    <property type="entry name" value="P-loop_NTPase"/>
</dbReference>
<feature type="domain" description="Type VI secretion system component TssM1 N-terminal" evidence="3">
    <location>
        <begin position="214"/>
        <end position="445"/>
    </location>
</feature>
<feature type="transmembrane region" description="Helical" evidence="1">
    <location>
        <begin position="453"/>
        <end position="474"/>
    </location>
</feature>
<dbReference type="RefSeq" id="WP_082199548.1">
    <property type="nucleotide sequence ID" value="NZ_CP020478.1"/>
</dbReference>
<evidence type="ECO:0000259" key="4">
    <source>
        <dbReference type="Pfam" id="PF21070"/>
    </source>
</evidence>
<gene>
    <name evidence="5" type="primary">tssM</name>
    <name evidence="5" type="ORF">FDW42_08715</name>
</gene>
<feature type="transmembrane region" description="Helical" evidence="1">
    <location>
        <begin position="12"/>
        <end position="37"/>
    </location>
</feature>
<evidence type="ECO:0000256" key="1">
    <source>
        <dbReference type="SAM" id="Phobius"/>
    </source>
</evidence>
<comment type="caution">
    <text evidence="5">The sequence shown here is derived from an EMBL/GenBank/DDBJ whole genome shotgun (WGS) entry which is preliminary data.</text>
</comment>
<sequence length="1177" mass="136738">MFQKIKNFLQSKLFLALFSLSVLFIMSVFFCFWGSLIAFNDVYIFANPYLRFGIVFVLWFFIFLFFLLKPIINFFASFKNEKRSKLKALKKEANEFLFKAKRNFFISMKDAKNTWKQDIKTKNLPLIIIIGNEGAGKSTFINYSNIEYPLSDSLESYKKLHKSTTNFSLYVSKNGALLDTEGNYFSQEEFFSPQSSDELPEDDIDKNKEFLVKKHIWRSFLNFLNKNFFHSKLNGIVLIVDTKLFLTQPKEYSQNIIRYLTKRVNDCENALNLRLPIYIVFSKLDLLEGMKEFMNIFNEKIANKILGLSFSGTIDKNILDKDFKEISQSLFYAFTSMNHHIHSLEEKNKIYFFLKQLDNLFALAKNFILQLQNENSLKNNSSLRGMYFVSAYQENVPRNFLLDAVCEKYNIKKALVKTSRIKTEQSFFVKSLLEDIIFKDTPLSHVKNLLKKISFVSLAILLFLGTYFISFHFISKNINEQEKAHNALYNLNALLQNSKNYENFDINKKAELLAHLKNILSVYPQLGNEANFVDYFKIELSYKAFSKAQEFYYQLNEDVLKNTLLKEMEFILQNDNDSSTLVKTLYMYKSLFAQQYLDKNLLKIWINENWQVLSKYQISNESFLSGIDELTKINLNHFKENEQSIRTSIFKLGKTSRAERIYILLDFINYEKKRKKYNLKDDLGFAANSVFAPSSKIDLIERIYTKNGMLEFLNSLNTDIDKATQIEAFMFANKNLKTEDKNALAMAILKIYLDAYQNKWQSILHSLAPQKYNTKDGFLNELSILSKKENPVQTLLTIINSNTNLNDPLLLTQAYNLGLNASEIKNSFVNFTKVFEPYHQLNSQNKLVDAGTSALGLKTEDKNEVKLLELLSADIMRIHTKITEFTTTNTQSAEEKIIYALGKSKDTNDAFTLFNADIKKLPGGFEKYYKQLSLDAWNLIENHGISLFNTAWFDEVYTPFINNVALLYPFNETSSEELSIDAFKSFFGKNGTLNRFLNKYFNGVLIKRKNSYSVKNELSSKMNFSKDFLNFISTANVLSNLMLNANDNIKVSYTLKSLDLSADFSFIEFGYNNLSTKYDHTLNTNLAIIAEHFNHSSNLNFTAYNYANSNLSYQKNYKGEWAWYRFANENKKANNYGFIFENNTKMYFDFALIGDIHTIITTLKSLKITENVTGNAK</sequence>
<dbReference type="InterPro" id="IPR025743">
    <property type="entry name" value="TssM1_N"/>
</dbReference>
<evidence type="ECO:0000313" key="6">
    <source>
        <dbReference type="Proteomes" id="UP000306813"/>
    </source>
</evidence>
<dbReference type="InterPro" id="IPR009612">
    <property type="entry name" value="IcmF-rel"/>
</dbReference>
<evidence type="ECO:0000259" key="3">
    <source>
        <dbReference type="Pfam" id="PF14331"/>
    </source>
</evidence>
<reference evidence="5 6" key="1">
    <citation type="submission" date="2019-05" db="EMBL/GenBank/DDBJ databases">
        <title>Draft genomes of eight strains of Campylobacter helveticus isolated from cats and a dog in New Zealand.</title>
        <authorList>
            <person name="Bojanic K."/>
            <person name="Midwinter A.C."/>
            <person name="Biggs P.J."/>
            <person name="Acke E."/>
            <person name="Cornelius A.J."/>
            <person name="Marshall J.C."/>
        </authorList>
    </citation>
    <scope>NUCLEOTIDE SEQUENCE [LARGE SCALE GENOMIC DNA]</scope>
    <source>
        <strain evidence="5 6">ACP123b</strain>
    </source>
</reference>
<feature type="transmembrane region" description="Helical" evidence="1">
    <location>
        <begin position="49"/>
        <end position="76"/>
    </location>
</feature>
<dbReference type="Pfam" id="PF06761">
    <property type="entry name" value="IcmF-related"/>
    <property type="match status" value="1"/>
</dbReference>
<dbReference type="InterPro" id="IPR053156">
    <property type="entry name" value="T6SS_TssM-like"/>
</dbReference>
<dbReference type="KEGG" id="chv:CHELV3228_0687"/>
<organism evidence="5 6">
    <name type="scientific">Campylobacter helveticus</name>
    <dbReference type="NCBI Taxonomy" id="28898"/>
    <lineage>
        <taxon>Bacteria</taxon>
        <taxon>Pseudomonadati</taxon>
        <taxon>Campylobacterota</taxon>
        <taxon>Epsilonproteobacteria</taxon>
        <taxon>Campylobacterales</taxon>
        <taxon>Campylobacteraceae</taxon>
        <taxon>Campylobacter</taxon>
    </lineage>
</organism>
<dbReference type="Gene3D" id="3.40.50.300">
    <property type="entry name" value="P-loop containing nucleotide triphosphate hydrolases"/>
    <property type="match status" value="1"/>
</dbReference>
<dbReference type="AlphaFoldDB" id="A0AAX2UIC5"/>
<dbReference type="NCBIfam" id="TIGR03348">
    <property type="entry name" value="VI_IcmF"/>
    <property type="match status" value="1"/>
</dbReference>
<dbReference type="PANTHER" id="PTHR36153">
    <property type="entry name" value="INNER MEMBRANE PROTEIN-RELATED"/>
    <property type="match status" value="1"/>
</dbReference>
<dbReference type="GeneID" id="52036596"/>
<keyword evidence="1" id="KW-0812">Transmembrane</keyword>
<proteinExistence type="predicted"/>
<accession>A0AAX2UIC5</accession>
<keyword evidence="1" id="KW-0472">Membrane</keyword>
<evidence type="ECO:0000259" key="2">
    <source>
        <dbReference type="Pfam" id="PF06761"/>
    </source>
</evidence>
<feature type="domain" description="IcmF-related" evidence="2">
    <location>
        <begin position="536"/>
        <end position="804"/>
    </location>
</feature>
<dbReference type="Proteomes" id="UP000306813">
    <property type="component" value="Unassembled WGS sequence"/>
</dbReference>
<evidence type="ECO:0000313" key="5">
    <source>
        <dbReference type="EMBL" id="TNB55719.1"/>
    </source>
</evidence>
<dbReference type="Pfam" id="PF21070">
    <property type="entry name" value="IcmF_helical"/>
    <property type="match status" value="1"/>
</dbReference>
<name>A0AAX2UIC5_9BACT</name>
<dbReference type="PANTHER" id="PTHR36153:SF1">
    <property type="entry name" value="TYPE VI SECRETION SYSTEM COMPONENT TSSM1"/>
    <property type="match status" value="1"/>
</dbReference>
<dbReference type="SUPFAM" id="SSF52540">
    <property type="entry name" value="P-loop containing nucleoside triphosphate hydrolases"/>
    <property type="match status" value="1"/>
</dbReference>
<dbReference type="EMBL" id="VDBS01000068">
    <property type="protein sequence ID" value="TNB55719.1"/>
    <property type="molecule type" value="Genomic_DNA"/>
</dbReference>
<dbReference type="InterPro" id="IPR017731">
    <property type="entry name" value="TssM1-like"/>
</dbReference>